<dbReference type="AlphaFoldDB" id="A0A9D4RJI8"/>
<accession>A0A9D4RJI8</accession>
<evidence type="ECO:0000256" key="1">
    <source>
        <dbReference type="SAM" id="MobiDB-lite"/>
    </source>
</evidence>
<reference evidence="2" key="2">
    <citation type="submission" date="2020-11" db="EMBL/GenBank/DDBJ databases">
        <authorList>
            <person name="McCartney M.A."/>
            <person name="Auch B."/>
            <person name="Kono T."/>
            <person name="Mallez S."/>
            <person name="Becker A."/>
            <person name="Gohl D.M."/>
            <person name="Silverstein K.A.T."/>
            <person name="Koren S."/>
            <person name="Bechman K.B."/>
            <person name="Herman A."/>
            <person name="Abrahante J.E."/>
            <person name="Garbe J."/>
        </authorList>
    </citation>
    <scope>NUCLEOTIDE SEQUENCE</scope>
    <source>
        <strain evidence="2">Duluth1</strain>
        <tissue evidence="2">Whole animal</tissue>
    </source>
</reference>
<feature type="region of interest" description="Disordered" evidence="1">
    <location>
        <begin position="49"/>
        <end position="68"/>
    </location>
</feature>
<gene>
    <name evidence="2" type="ORF">DPMN_034200</name>
</gene>
<dbReference type="EMBL" id="JAIWYP010000002">
    <property type="protein sequence ID" value="KAH3871006.1"/>
    <property type="molecule type" value="Genomic_DNA"/>
</dbReference>
<keyword evidence="3" id="KW-1185">Reference proteome</keyword>
<organism evidence="2 3">
    <name type="scientific">Dreissena polymorpha</name>
    <name type="common">Zebra mussel</name>
    <name type="synonym">Mytilus polymorpha</name>
    <dbReference type="NCBI Taxonomy" id="45954"/>
    <lineage>
        <taxon>Eukaryota</taxon>
        <taxon>Metazoa</taxon>
        <taxon>Spiralia</taxon>
        <taxon>Lophotrochozoa</taxon>
        <taxon>Mollusca</taxon>
        <taxon>Bivalvia</taxon>
        <taxon>Autobranchia</taxon>
        <taxon>Heteroconchia</taxon>
        <taxon>Euheterodonta</taxon>
        <taxon>Imparidentia</taxon>
        <taxon>Neoheterodontei</taxon>
        <taxon>Myida</taxon>
        <taxon>Dreissenoidea</taxon>
        <taxon>Dreissenidae</taxon>
        <taxon>Dreissena</taxon>
    </lineage>
</organism>
<evidence type="ECO:0000313" key="2">
    <source>
        <dbReference type="EMBL" id="KAH3871006.1"/>
    </source>
</evidence>
<sequence length="113" mass="12938">MSIRSPYDCFTINSIFYSTNTRPLAERFSIHFLLDRYSIFLTCQKISGRKPDQCRPTRPPPITHADRTRPVPGLVGLDRVDLIGSGNPALPKSDHRKVFFKMASKIVARTYLR</sequence>
<protein>
    <submittedName>
        <fullName evidence="2">Uncharacterized protein</fullName>
    </submittedName>
</protein>
<name>A0A9D4RJI8_DREPO</name>
<dbReference type="Proteomes" id="UP000828390">
    <property type="component" value="Unassembled WGS sequence"/>
</dbReference>
<evidence type="ECO:0000313" key="3">
    <source>
        <dbReference type="Proteomes" id="UP000828390"/>
    </source>
</evidence>
<proteinExistence type="predicted"/>
<reference evidence="2" key="1">
    <citation type="journal article" date="2019" name="bioRxiv">
        <title>The Genome of the Zebra Mussel, Dreissena polymorpha: A Resource for Invasive Species Research.</title>
        <authorList>
            <person name="McCartney M.A."/>
            <person name="Auch B."/>
            <person name="Kono T."/>
            <person name="Mallez S."/>
            <person name="Zhang Y."/>
            <person name="Obille A."/>
            <person name="Becker A."/>
            <person name="Abrahante J.E."/>
            <person name="Garbe J."/>
            <person name="Badalamenti J.P."/>
            <person name="Herman A."/>
            <person name="Mangelson H."/>
            <person name="Liachko I."/>
            <person name="Sullivan S."/>
            <person name="Sone E.D."/>
            <person name="Koren S."/>
            <person name="Silverstein K.A.T."/>
            <person name="Beckman K.B."/>
            <person name="Gohl D.M."/>
        </authorList>
    </citation>
    <scope>NUCLEOTIDE SEQUENCE</scope>
    <source>
        <strain evidence="2">Duluth1</strain>
        <tissue evidence="2">Whole animal</tissue>
    </source>
</reference>
<comment type="caution">
    <text evidence="2">The sequence shown here is derived from an EMBL/GenBank/DDBJ whole genome shotgun (WGS) entry which is preliminary data.</text>
</comment>